<organism evidence="5 6">
    <name type="scientific">Oceanobacillus luteolus</name>
    <dbReference type="NCBI Taxonomy" id="1274358"/>
    <lineage>
        <taxon>Bacteria</taxon>
        <taxon>Bacillati</taxon>
        <taxon>Bacillota</taxon>
        <taxon>Bacilli</taxon>
        <taxon>Bacillales</taxon>
        <taxon>Bacillaceae</taxon>
        <taxon>Oceanobacillus</taxon>
    </lineage>
</organism>
<dbReference type="Gene3D" id="3.30.1360.40">
    <property type="match status" value="1"/>
</dbReference>
<dbReference type="SMART" id="SM00796">
    <property type="entry name" value="AHS1"/>
    <property type="match status" value="1"/>
</dbReference>
<dbReference type="InterPro" id="IPR003833">
    <property type="entry name" value="CT_C_D"/>
</dbReference>
<keyword evidence="2 5" id="KW-0378">Hydrolase</keyword>
<dbReference type="Pfam" id="PF02682">
    <property type="entry name" value="CT_C_D"/>
    <property type="match status" value="1"/>
</dbReference>
<dbReference type="SUPFAM" id="SSF160467">
    <property type="entry name" value="PH0987 N-terminal domain-like"/>
    <property type="match status" value="1"/>
</dbReference>
<gene>
    <name evidence="5" type="primary">pxpB</name>
    <name evidence="5" type="ORF">ACFSBH_17295</name>
</gene>
<dbReference type="PANTHER" id="PTHR34698:SF2">
    <property type="entry name" value="5-OXOPROLINASE SUBUNIT B"/>
    <property type="match status" value="1"/>
</dbReference>
<keyword evidence="6" id="KW-1185">Reference proteome</keyword>
<dbReference type="EMBL" id="JBHUDE010000155">
    <property type="protein sequence ID" value="MFD1609376.1"/>
    <property type="molecule type" value="Genomic_DNA"/>
</dbReference>
<accession>A0ABW4HW92</accession>
<dbReference type="InterPro" id="IPR010016">
    <property type="entry name" value="PxpB"/>
</dbReference>
<evidence type="ECO:0000313" key="6">
    <source>
        <dbReference type="Proteomes" id="UP001597221"/>
    </source>
</evidence>
<dbReference type="RefSeq" id="WP_379598822.1">
    <property type="nucleotide sequence ID" value="NZ_JBHUDE010000155.1"/>
</dbReference>
<reference evidence="6" key="1">
    <citation type="journal article" date="2019" name="Int. J. Syst. Evol. Microbiol.">
        <title>The Global Catalogue of Microorganisms (GCM) 10K type strain sequencing project: providing services to taxonomists for standard genome sequencing and annotation.</title>
        <authorList>
            <consortium name="The Broad Institute Genomics Platform"/>
            <consortium name="The Broad Institute Genome Sequencing Center for Infectious Disease"/>
            <person name="Wu L."/>
            <person name="Ma J."/>
        </authorList>
    </citation>
    <scope>NUCLEOTIDE SEQUENCE [LARGE SCALE GENOMIC DNA]</scope>
    <source>
        <strain evidence="6">CGMCC 1.12376</strain>
    </source>
</reference>
<evidence type="ECO:0000259" key="4">
    <source>
        <dbReference type="SMART" id="SM00796"/>
    </source>
</evidence>
<dbReference type="NCBIfam" id="TIGR00370">
    <property type="entry name" value="5-oxoprolinase subunit PxpB"/>
    <property type="match status" value="1"/>
</dbReference>
<keyword evidence="3" id="KW-0067">ATP-binding</keyword>
<evidence type="ECO:0000256" key="1">
    <source>
        <dbReference type="ARBA" id="ARBA00022741"/>
    </source>
</evidence>
<proteinExistence type="predicted"/>
<dbReference type="InterPro" id="IPR029000">
    <property type="entry name" value="Cyclophilin-like_dom_sf"/>
</dbReference>
<evidence type="ECO:0000256" key="3">
    <source>
        <dbReference type="ARBA" id="ARBA00022840"/>
    </source>
</evidence>
<keyword evidence="1" id="KW-0547">Nucleotide-binding</keyword>
<dbReference type="GO" id="GO:0017168">
    <property type="term" value="F:5-oxoprolinase (ATP-hydrolyzing) activity"/>
    <property type="evidence" value="ECO:0007669"/>
    <property type="project" value="UniProtKB-EC"/>
</dbReference>
<dbReference type="EC" id="3.5.2.9" evidence="5"/>
<comment type="caution">
    <text evidence="5">The sequence shown here is derived from an EMBL/GenBank/DDBJ whole genome shotgun (WGS) entry which is preliminary data.</text>
</comment>
<dbReference type="Gene3D" id="2.40.100.10">
    <property type="entry name" value="Cyclophilin-like"/>
    <property type="match status" value="1"/>
</dbReference>
<evidence type="ECO:0000256" key="2">
    <source>
        <dbReference type="ARBA" id="ARBA00022801"/>
    </source>
</evidence>
<protein>
    <submittedName>
        <fullName evidence="5">5-oxoprolinase subunit PxpB</fullName>
        <ecNumber evidence="5">3.5.2.9</ecNumber>
    </submittedName>
</protein>
<name>A0ABW4HW92_9BACI</name>
<dbReference type="SUPFAM" id="SSF50891">
    <property type="entry name" value="Cyclophilin-like"/>
    <property type="match status" value="1"/>
</dbReference>
<dbReference type="Proteomes" id="UP001597221">
    <property type="component" value="Unassembled WGS sequence"/>
</dbReference>
<feature type="domain" description="Carboxyltransferase" evidence="4">
    <location>
        <begin position="2"/>
        <end position="203"/>
    </location>
</feature>
<evidence type="ECO:0000313" key="5">
    <source>
        <dbReference type="EMBL" id="MFD1609376.1"/>
    </source>
</evidence>
<dbReference type="PANTHER" id="PTHR34698">
    <property type="entry name" value="5-OXOPROLINASE SUBUNIT B"/>
    <property type="match status" value="1"/>
</dbReference>
<sequence>MLEIQVYGDRGLRVVLGESISKETNEKIRSLTTQLEKERIDGVLEWIPAYTTVSIFYNPEKITFDALSQKIHKLYENLSQIEIPPAEVVTIPVCYGGKYGPDLENVAAHNKLTEEEVIRIHSGNDYLIYMMGFSPGFPYLGGMSDKIATPRLESPRKKIPAGSVGIAGSQTGVYPSDSPGGWQIIGRTPLKLYDSKSDTPILLRAGNYVRFRSVTEAEYEEIYQSIMKGTYELKIKPYRGLQNEATYR</sequence>